<dbReference type="AlphaFoldDB" id="A0A343B6U1"/>
<evidence type="ECO:0000256" key="9">
    <source>
        <dbReference type="ARBA" id="ARBA00049551"/>
    </source>
</evidence>
<evidence type="ECO:0000256" key="1">
    <source>
        <dbReference type="ARBA" id="ARBA00003257"/>
    </source>
</evidence>
<dbReference type="Pfam" id="PF00662">
    <property type="entry name" value="Proton_antipo_N"/>
    <property type="match status" value="1"/>
</dbReference>
<sequence length="557" mass="65363">MLVMNIFFFFFLSLSFMILSMIFLLMKLSLLMEWVFMSINSMNMEFIFYVDWVSMMFFSLVLMISSFVMLYSLSYMEGDININRFFMLVIMFVLSMLLLIICPNIMGLLLGWDGLGLISYCLVIYYQNWKSFSSGMITVLLNRIGDVGILMMISLMVILGSWNGIFYSFNFFFFSLLLMLSAFTKSAQLPFSTWLPLAMAAPTPVSSLVHSSTLVTAGVYLLMRYNNYLIDNHLMGLMLFISSSTMMMSGLMANFENDLKKIIALSTLSQLGLMMSILSLGEVELGFMHLVIHALFKSLLFMCSGILIHQMNNNQDIRFMGSLISYYPFVSLVFFISLMSLCGFPFFSGYYSKDLIMEVFLMTKMNMFSMFMLMISTLFTVSYSIRLIILVYLNYMSKMNYFILMSENLLMSLSLIILYLYSLMIGYFLINLMDFTLIILSLFEKLMVFQICLMGFVMGWYMSFINLINLNNFMKIFFSSMWGLNIMYMKISFYPLKFSMYMYKVFDKGILEYMFVYGMKKKLLVSLFDLLMLNKFMYLNLFMFMYFLIFMMMIYMY</sequence>
<comment type="similarity">
    <text evidence="10">Belongs to the complex I subunit 5 family.</text>
</comment>
<keyword evidence="10 13" id="KW-0496">Mitochondrion</keyword>
<feature type="transmembrane region" description="Helical" evidence="10">
    <location>
        <begin position="536"/>
        <end position="556"/>
    </location>
</feature>
<name>A0A343B6U1_VESVN</name>
<dbReference type="GO" id="GO:0042773">
    <property type="term" value="P:ATP synthesis coupled electron transport"/>
    <property type="evidence" value="ECO:0007669"/>
    <property type="project" value="InterPro"/>
</dbReference>
<feature type="transmembrane region" description="Helical" evidence="10">
    <location>
        <begin position="476"/>
        <end position="496"/>
    </location>
</feature>
<feature type="transmembrane region" description="Helical" evidence="10">
    <location>
        <begin position="262"/>
        <end position="281"/>
    </location>
</feature>
<dbReference type="PRINTS" id="PR01434">
    <property type="entry name" value="NADHDHGNASE5"/>
</dbReference>
<keyword evidence="6" id="KW-0249">Electron transport</keyword>
<organism evidence="13">
    <name type="scientific">Vespa velutina nigrithorax</name>
    <name type="common">Hornet</name>
    <dbReference type="NCBI Taxonomy" id="202809"/>
    <lineage>
        <taxon>Eukaryota</taxon>
        <taxon>Metazoa</taxon>
        <taxon>Ecdysozoa</taxon>
        <taxon>Arthropoda</taxon>
        <taxon>Hexapoda</taxon>
        <taxon>Insecta</taxon>
        <taxon>Pterygota</taxon>
        <taxon>Neoptera</taxon>
        <taxon>Endopterygota</taxon>
        <taxon>Hymenoptera</taxon>
        <taxon>Apocrita</taxon>
        <taxon>Aculeata</taxon>
        <taxon>Vespoidea</taxon>
        <taxon>Vespidae</taxon>
        <taxon>Vespinae</taxon>
        <taxon>Vespa</taxon>
    </lineage>
</organism>
<dbReference type="EC" id="7.1.1.2" evidence="3 10"/>
<evidence type="ECO:0000256" key="7">
    <source>
        <dbReference type="ARBA" id="ARBA00022989"/>
    </source>
</evidence>
<keyword evidence="8 10" id="KW-0472">Membrane</keyword>
<feature type="transmembrane region" description="Helical" evidence="10">
    <location>
        <begin position="140"/>
        <end position="159"/>
    </location>
</feature>
<dbReference type="InterPro" id="IPR003945">
    <property type="entry name" value="NU5C-like"/>
</dbReference>
<keyword evidence="10" id="KW-0813">Transport</keyword>
<feature type="transmembrane region" description="Helical" evidence="10">
    <location>
        <begin position="112"/>
        <end position="128"/>
    </location>
</feature>
<evidence type="ECO:0000313" key="13">
    <source>
        <dbReference type="EMBL" id="AQT19234.1"/>
    </source>
</evidence>
<feature type="transmembrane region" description="Helical" evidence="10">
    <location>
        <begin position="46"/>
        <end position="73"/>
    </location>
</feature>
<evidence type="ECO:0000256" key="5">
    <source>
        <dbReference type="ARBA" id="ARBA00022692"/>
    </source>
</evidence>
<dbReference type="InterPro" id="IPR001516">
    <property type="entry name" value="Proton_antipo_N"/>
</dbReference>
<evidence type="ECO:0000256" key="10">
    <source>
        <dbReference type="RuleBase" id="RU003404"/>
    </source>
</evidence>
<keyword evidence="10" id="KW-0520">NAD</keyword>
<dbReference type="GO" id="GO:0015990">
    <property type="term" value="P:electron transport coupled proton transport"/>
    <property type="evidence" value="ECO:0007669"/>
    <property type="project" value="TreeGrafter"/>
</dbReference>
<accession>A0A343B6U1</accession>
<dbReference type="GO" id="GO:0016020">
    <property type="term" value="C:membrane"/>
    <property type="evidence" value="ECO:0007669"/>
    <property type="project" value="UniProtKB-SubCell"/>
</dbReference>
<feature type="transmembrane region" description="Helical" evidence="10">
    <location>
        <begin position="7"/>
        <end position="26"/>
    </location>
</feature>
<dbReference type="GO" id="GO:0003954">
    <property type="term" value="F:NADH dehydrogenase activity"/>
    <property type="evidence" value="ECO:0007669"/>
    <property type="project" value="TreeGrafter"/>
</dbReference>
<keyword evidence="5 10" id="KW-0812">Transmembrane</keyword>
<evidence type="ECO:0000256" key="8">
    <source>
        <dbReference type="ARBA" id="ARBA00023136"/>
    </source>
</evidence>
<feature type="transmembrane region" description="Helical" evidence="10">
    <location>
        <begin position="195"/>
        <end position="222"/>
    </location>
</feature>
<feature type="domain" description="NADH:quinone oxidoreductase/Mrp antiporter transmembrane" evidence="11">
    <location>
        <begin position="104"/>
        <end position="379"/>
    </location>
</feature>
<evidence type="ECO:0000259" key="11">
    <source>
        <dbReference type="Pfam" id="PF00361"/>
    </source>
</evidence>
<feature type="transmembrane region" description="Helical" evidence="10">
    <location>
        <begin position="329"/>
        <end position="351"/>
    </location>
</feature>
<proteinExistence type="inferred from homology"/>
<evidence type="ECO:0000259" key="12">
    <source>
        <dbReference type="Pfam" id="PF00662"/>
    </source>
</evidence>
<reference evidence="13" key="1">
    <citation type="journal article" date="2017" name="Mitochondrial DNA Part B Resour">
        <title>Complete mitochondrial genome of the yellow-legged Asian hornet, Vespa velutina nigrithorax (Hymenoptera: Vespidae).</title>
        <authorList>
            <person name="Kim J.S."/>
            <person name="Jeong J.S."/>
            <person name="Kim I."/>
        </authorList>
    </citation>
    <scope>NUCLEOTIDE SEQUENCE</scope>
</reference>
<dbReference type="PANTHER" id="PTHR42829">
    <property type="entry name" value="NADH-UBIQUINONE OXIDOREDUCTASE CHAIN 5"/>
    <property type="match status" value="1"/>
</dbReference>
<feature type="transmembrane region" description="Helical" evidence="10">
    <location>
        <begin position="234"/>
        <end position="255"/>
    </location>
</feature>
<dbReference type="InterPro" id="IPR001750">
    <property type="entry name" value="ND/Mrp_TM"/>
</dbReference>
<geneLocation type="mitochondrion" evidence="13"/>
<evidence type="ECO:0000256" key="3">
    <source>
        <dbReference type="ARBA" id="ARBA00012944"/>
    </source>
</evidence>
<feature type="transmembrane region" description="Helical" evidence="10">
    <location>
        <begin position="287"/>
        <end position="308"/>
    </location>
</feature>
<feature type="domain" description="NADH-Ubiquinone oxidoreductase (complex I) chain 5 N-terminal" evidence="12">
    <location>
        <begin position="36"/>
        <end position="86"/>
    </location>
</feature>
<protein>
    <recommendedName>
        <fullName evidence="4 10">NADH-ubiquinone oxidoreductase chain 5</fullName>
        <ecNumber evidence="3 10">7.1.1.2</ecNumber>
    </recommendedName>
</protein>
<comment type="function">
    <text evidence="10">Core subunit of the mitochondrial membrane respiratory chain NADH dehydrogenase (Complex I) which catalyzes electron transfer from NADH through the respiratory chain, using ubiquinone as an electron acceptor. Essential for the catalytic activity and assembly of complex I.</text>
</comment>
<dbReference type="GO" id="GO:0008137">
    <property type="term" value="F:NADH dehydrogenase (ubiquinone) activity"/>
    <property type="evidence" value="ECO:0007669"/>
    <property type="project" value="UniProtKB-EC"/>
</dbReference>
<evidence type="ECO:0000256" key="6">
    <source>
        <dbReference type="ARBA" id="ARBA00022982"/>
    </source>
</evidence>
<feature type="transmembrane region" description="Helical" evidence="10">
    <location>
        <begin position="446"/>
        <end position="464"/>
    </location>
</feature>
<keyword evidence="7 10" id="KW-1133">Transmembrane helix</keyword>
<evidence type="ECO:0000256" key="4">
    <source>
        <dbReference type="ARBA" id="ARBA00021096"/>
    </source>
</evidence>
<comment type="subcellular location">
    <subcellularLocation>
        <location evidence="2">Membrane</location>
        <topology evidence="2">Multi-pass membrane protein</topology>
    </subcellularLocation>
</comment>
<keyword evidence="10" id="KW-0830">Ubiquinone</keyword>
<evidence type="ECO:0000256" key="2">
    <source>
        <dbReference type="ARBA" id="ARBA00004141"/>
    </source>
</evidence>
<dbReference type="Pfam" id="PF00361">
    <property type="entry name" value="Proton_antipo_M"/>
    <property type="match status" value="1"/>
</dbReference>
<comment type="function">
    <text evidence="1">Core subunit of the mitochondrial membrane respiratory chain NADH dehydrogenase (Complex I) that is believed to belong to the minimal assembly required for catalysis. Complex I functions in the transfer of electrons from NADH to the respiratory chain. The immediate electron acceptor for the enzyme is believed to be ubiquinone.</text>
</comment>
<feature type="transmembrane region" description="Helical" evidence="10">
    <location>
        <begin position="371"/>
        <end position="395"/>
    </location>
</feature>
<comment type="catalytic activity">
    <reaction evidence="9 10">
        <text>a ubiquinone + NADH + 5 H(+)(in) = a ubiquinol + NAD(+) + 4 H(+)(out)</text>
        <dbReference type="Rhea" id="RHEA:29091"/>
        <dbReference type="Rhea" id="RHEA-COMP:9565"/>
        <dbReference type="Rhea" id="RHEA-COMP:9566"/>
        <dbReference type="ChEBI" id="CHEBI:15378"/>
        <dbReference type="ChEBI" id="CHEBI:16389"/>
        <dbReference type="ChEBI" id="CHEBI:17976"/>
        <dbReference type="ChEBI" id="CHEBI:57540"/>
        <dbReference type="ChEBI" id="CHEBI:57945"/>
        <dbReference type="EC" id="7.1.1.2"/>
    </reaction>
</comment>
<dbReference type="EMBL" id="KY091645">
    <property type="protein sequence ID" value="AQT19234.1"/>
    <property type="molecule type" value="Genomic_DNA"/>
</dbReference>
<dbReference type="PANTHER" id="PTHR42829:SF2">
    <property type="entry name" value="NADH-UBIQUINONE OXIDOREDUCTASE CHAIN 5"/>
    <property type="match status" value="1"/>
</dbReference>
<feature type="transmembrane region" description="Helical" evidence="10">
    <location>
        <begin position="416"/>
        <end position="440"/>
    </location>
</feature>
<feature type="transmembrane region" description="Helical" evidence="10">
    <location>
        <begin position="85"/>
        <end position="106"/>
    </location>
</feature>
<gene>
    <name evidence="13" type="primary">ND5</name>
</gene>
<feature type="transmembrane region" description="Helical" evidence="10">
    <location>
        <begin position="165"/>
        <end position="183"/>
    </location>
</feature>